<name>A0ACC3YFY6_COLTU</name>
<keyword evidence="2" id="KW-1185">Reference proteome</keyword>
<reference evidence="1 2" key="1">
    <citation type="journal article" date="2020" name="Phytopathology">
        <title>Genome Sequence Resources of Colletotrichum truncatum, C. plurivorum, C. musicola, and C. sojae: Four Species Pathogenic to Soybean (Glycine max).</title>
        <authorList>
            <person name="Rogerio F."/>
            <person name="Boufleur T.R."/>
            <person name="Ciampi-Guillardi M."/>
            <person name="Sukno S.A."/>
            <person name="Thon M.R."/>
            <person name="Massola Junior N.S."/>
            <person name="Baroncelli R."/>
        </authorList>
    </citation>
    <scope>NUCLEOTIDE SEQUENCE [LARGE SCALE GENOMIC DNA]</scope>
    <source>
        <strain evidence="1 2">CMES1059</strain>
    </source>
</reference>
<organism evidence="1 2">
    <name type="scientific">Colletotrichum truncatum</name>
    <name type="common">Anthracnose fungus</name>
    <name type="synonym">Colletotrichum capsici</name>
    <dbReference type="NCBI Taxonomy" id="5467"/>
    <lineage>
        <taxon>Eukaryota</taxon>
        <taxon>Fungi</taxon>
        <taxon>Dikarya</taxon>
        <taxon>Ascomycota</taxon>
        <taxon>Pezizomycotina</taxon>
        <taxon>Sordariomycetes</taxon>
        <taxon>Hypocreomycetidae</taxon>
        <taxon>Glomerellales</taxon>
        <taxon>Glomerellaceae</taxon>
        <taxon>Colletotrichum</taxon>
        <taxon>Colletotrichum truncatum species complex</taxon>
    </lineage>
</organism>
<keyword evidence="1" id="KW-0346">Stress response</keyword>
<protein>
    <submittedName>
        <fullName evidence="1">Heat shock protein</fullName>
    </submittedName>
</protein>
<accession>A0ACC3YFY6</accession>
<evidence type="ECO:0000313" key="1">
    <source>
        <dbReference type="EMBL" id="KAL0930751.1"/>
    </source>
</evidence>
<comment type="caution">
    <text evidence="1">The sequence shown here is derived from an EMBL/GenBank/DDBJ whole genome shotgun (WGS) entry which is preliminary data.</text>
</comment>
<dbReference type="EMBL" id="VUJX02000010">
    <property type="protein sequence ID" value="KAL0930751.1"/>
    <property type="molecule type" value="Genomic_DNA"/>
</dbReference>
<dbReference type="Proteomes" id="UP000805649">
    <property type="component" value="Unassembled WGS sequence"/>
</dbReference>
<proteinExistence type="predicted"/>
<gene>
    <name evidence="1" type="ORF">CTRU02_213486</name>
</gene>
<sequence length="677" mass="72843">MRPLPGNSAFPGNASSSDGTTDCFTSPTTTPQMSYILADEAAVDSSMPSNCHPSMRTRDPRKHPIYALLGDGPAPSRESTAALSPPPSAPRCAPTLQLREAVPQRPVSASNRYPVRLQTPPPTTTTTTAVSRPMTPVLGEVSGPCSAISSSSSRRNSLAGSLSEYQESFVMSAFCASEASRPLSNYGSEGVQQFIMPTISVPSRRPFTEVGKSLGRLKILVAGKSGLGKTSLIKAITQSCQHIVHVDPTLPVVPASAGLLPLDAHPNDPPICQGTFQITETFASTKPYPPWWKEPAQSSPIPNTGSSVDMILDRNICLIDTPGYQETCRPADIVGQVSQYVESHLQKNRLDSLKDGDVLTAVGGGGGLLVDAVLYMISSSGLNSTDILYLRHLEALTNVIPLLAHADTLTSEQVATSKKLISDQIADAGLQPFTFVAMASDVKDPAIYAISSQLGTDRDVMDASLLMSSEYVQPLVPTDLIRLLSCMFSFDGAASLRHAAAKKLLDWRFRHPIASDNSGFSAASSLSTQRQLLRTQTVALAPLVTSRMPSCSVYEKRFYRVQLTNWAADLQRSLANERALQERQAQEQAVAWLRETCKDGGSLLDGRRGTSALTRVGGRGKLPHYHSRRRYSTGSDAPVRHHDPLGLLQIRAEFRWQGALEMVGGIGILGGLAWLLV</sequence>
<evidence type="ECO:0000313" key="2">
    <source>
        <dbReference type="Proteomes" id="UP000805649"/>
    </source>
</evidence>